<dbReference type="InterPro" id="IPR028154">
    <property type="entry name" value="AMP-dep_Lig_C"/>
</dbReference>
<comment type="similarity">
    <text evidence="5 9">Belongs to the phenylacetyl-CoA ligase family.</text>
</comment>
<protein>
    <recommendedName>
        <fullName evidence="7 9">Phenylacetate-coenzyme A ligase</fullName>
        <ecNumber evidence="6 9">6.2.1.30</ecNumber>
    </recommendedName>
    <alternativeName>
        <fullName evidence="8 9">Phenylacetyl-CoA ligase</fullName>
    </alternativeName>
</protein>
<evidence type="ECO:0000256" key="3">
    <source>
        <dbReference type="ARBA" id="ARBA00022741"/>
    </source>
</evidence>
<dbReference type="EMBL" id="CP021255">
    <property type="protein sequence ID" value="AVD70798.1"/>
    <property type="molecule type" value="Genomic_DNA"/>
</dbReference>
<reference evidence="12 13" key="1">
    <citation type="journal article" date="2018" name="MBio">
        <title>Insights into the evolution of host association through the isolation and characterization of a novel human periodontal pathobiont, Desulfobulbus oralis.</title>
        <authorList>
            <person name="Cross K.L."/>
            <person name="Chirania P."/>
            <person name="Xiong W."/>
            <person name="Beall C.J."/>
            <person name="Elkins J.G."/>
            <person name="Giannone R.J."/>
            <person name="Griffen A.L."/>
            <person name="Guss A.M."/>
            <person name="Hettich R.L."/>
            <person name="Joshi S.S."/>
            <person name="Mokrzan E.M."/>
            <person name="Martin R.K."/>
            <person name="Zhulin I.B."/>
            <person name="Leys E.J."/>
            <person name="Podar M."/>
        </authorList>
    </citation>
    <scope>NUCLEOTIDE SEQUENCE [LARGE SCALE GENOMIC DNA]</scope>
    <source>
        <strain evidence="12 13">ORNL</strain>
    </source>
</reference>
<evidence type="ECO:0000256" key="4">
    <source>
        <dbReference type="ARBA" id="ARBA00060591"/>
    </source>
</evidence>
<dbReference type="GO" id="GO:0000166">
    <property type="term" value="F:nucleotide binding"/>
    <property type="evidence" value="ECO:0007669"/>
    <property type="project" value="UniProtKB-KW"/>
</dbReference>
<dbReference type="EC" id="6.2.1.30" evidence="6 9"/>
<evidence type="ECO:0000256" key="5">
    <source>
        <dbReference type="ARBA" id="ARBA00061566"/>
    </source>
</evidence>
<dbReference type="Gene3D" id="3.40.50.12780">
    <property type="entry name" value="N-terminal domain of ligase-like"/>
    <property type="match status" value="1"/>
</dbReference>
<dbReference type="SUPFAM" id="SSF56801">
    <property type="entry name" value="Acetyl-CoA synthetase-like"/>
    <property type="match status" value="1"/>
</dbReference>
<dbReference type="OrthoDB" id="580775at2"/>
<evidence type="ECO:0000256" key="9">
    <source>
        <dbReference type="PIRNR" id="PIRNR006444"/>
    </source>
</evidence>
<dbReference type="Pfam" id="PF00501">
    <property type="entry name" value="AMP-binding"/>
    <property type="match status" value="1"/>
</dbReference>
<dbReference type="GO" id="GO:0047475">
    <property type="term" value="F:phenylacetate-CoA ligase activity"/>
    <property type="evidence" value="ECO:0007669"/>
    <property type="project" value="UniProtKB-EC"/>
</dbReference>
<dbReference type="PANTHER" id="PTHR43439">
    <property type="entry name" value="PHENYLACETATE-COENZYME A LIGASE"/>
    <property type="match status" value="1"/>
</dbReference>
<sequence length="434" mass="48558">MLFNIKQETLPREELEALQLRRLQNVCNRVYATVPFYRKRFDTLGITPADIRSLEDLRLLPFTEKQDLRDNYPYALFAVPRDNIVRLHASSGTTGKAVVVGYTARDLENWAELTARGMAAAGVTRHDVVHVAYGYGLFTGGLGAHGGAERLGATVVPASGGATKRQAYLMRDFGATVLCCTPSYALHLWEAGMAEGIDFLDLPLRVGCFGAEPWTESMRQDMEAKMGIDALNIYGLSEVMGPGVAMECVEEKKGLHLWEDHFLPEIVNPQNGEPLPEGEEGELVITTLTKEGIPLIRYRTHDLTSLDYTPCRCGRTHVRITRLAGRCDDMLIIRGVNVFPQQIEALLMACHELTPNYQIIVDREDNLDTLEVCVEMGEELLADEIRKLQALESGLRKSIKEFLGVTARVRLLQPHSIVRSEGKAQRIIDRRPKR</sequence>
<dbReference type="FunFam" id="3.40.50.12780:FF:000016">
    <property type="entry name" value="Phenylacetate-coenzyme A ligase"/>
    <property type="match status" value="1"/>
</dbReference>
<dbReference type="RefSeq" id="WP_104936087.1">
    <property type="nucleotide sequence ID" value="NZ_CP021255.1"/>
</dbReference>
<dbReference type="InterPro" id="IPR042099">
    <property type="entry name" value="ANL_N_sf"/>
</dbReference>
<organism evidence="12 13">
    <name type="scientific">Desulfobulbus oralis</name>
    <dbReference type="NCBI Taxonomy" id="1986146"/>
    <lineage>
        <taxon>Bacteria</taxon>
        <taxon>Pseudomonadati</taxon>
        <taxon>Thermodesulfobacteriota</taxon>
        <taxon>Desulfobulbia</taxon>
        <taxon>Desulfobulbales</taxon>
        <taxon>Desulfobulbaceae</taxon>
        <taxon>Desulfobulbus</taxon>
    </lineage>
</organism>
<comment type="catalytic activity">
    <reaction evidence="9">
        <text>2-phenylacetate + ATP + CoA = phenylacetyl-CoA + AMP + diphosphate</text>
        <dbReference type="Rhea" id="RHEA:20956"/>
        <dbReference type="ChEBI" id="CHEBI:18401"/>
        <dbReference type="ChEBI" id="CHEBI:30616"/>
        <dbReference type="ChEBI" id="CHEBI:33019"/>
        <dbReference type="ChEBI" id="CHEBI:57287"/>
        <dbReference type="ChEBI" id="CHEBI:57390"/>
        <dbReference type="ChEBI" id="CHEBI:456215"/>
        <dbReference type="EC" id="6.2.1.30"/>
    </reaction>
</comment>
<evidence type="ECO:0000256" key="1">
    <source>
        <dbReference type="ARBA" id="ARBA00011245"/>
    </source>
</evidence>
<dbReference type="GO" id="GO:0010124">
    <property type="term" value="P:phenylacetate catabolic process"/>
    <property type="evidence" value="ECO:0007669"/>
    <property type="project" value="UniProtKB-UniRule"/>
</dbReference>
<keyword evidence="3 9" id="KW-0547">Nucleotide-binding</keyword>
<dbReference type="InterPro" id="IPR011880">
    <property type="entry name" value="PA_CoA_ligase"/>
</dbReference>
<dbReference type="UniPathway" id="UPA00930"/>
<dbReference type="PIRSF" id="PIRSF006444">
    <property type="entry name" value="PaaK"/>
    <property type="match status" value="1"/>
</dbReference>
<comment type="function">
    <text evidence="9">Catalyzes the activation of phenylacetic acid (PA) to phenylacetyl-CoA (PA-CoA).</text>
</comment>
<evidence type="ECO:0000256" key="2">
    <source>
        <dbReference type="ARBA" id="ARBA00022598"/>
    </source>
</evidence>
<comment type="pathway">
    <text evidence="4 9">Aromatic compound metabolism; phenylacetate degradation.</text>
</comment>
<keyword evidence="13" id="KW-1185">Reference proteome</keyword>
<evidence type="ECO:0000313" key="13">
    <source>
        <dbReference type="Proteomes" id="UP000239867"/>
    </source>
</evidence>
<dbReference type="Pfam" id="PF14535">
    <property type="entry name" value="AMP-binding_C_2"/>
    <property type="match status" value="1"/>
</dbReference>
<proteinExistence type="inferred from homology"/>
<dbReference type="Proteomes" id="UP000239867">
    <property type="component" value="Chromosome"/>
</dbReference>
<dbReference type="CDD" id="cd05913">
    <property type="entry name" value="PaaK"/>
    <property type="match status" value="1"/>
</dbReference>
<comment type="subunit">
    <text evidence="1">Monomer.</text>
</comment>
<dbReference type="PANTHER" id="PTHR43439:SF1">
    <property type="entry name" value="PHENYLACETATE-COENZYME A LIGASE"/>
    <property type="match status" value="1"/>
</dbReference>
<evidence type="ECO:0000259" key="11">
    <source>
        <dbReference type="Pfam" id="PF14535"/>
    </source>
</evidence>
<dbReference type="InterPro" id="IPR051414">
    <property type="entry name" value="Adenylate-forming_Reductase"/>
</dbReference>
<dbReference type="AlphaFoldDB" id="A0A2L1GMC5"/>
<feature type="domain" description="AMP-dependent ligase C-terminal" evidence="11">
    <location>
        <begin position="335"/>
        <end position="431"/>
    </location>
</feature>
<dbReference type="InterPro" id="IPR045851">
    <property type="entry name" value="AMP-bd_C_sf"/>
</dbReference>
<accession>A0A2L1GMC5</accession>
<evidence type="ECO:0000256" key="6">
    <source>
        <dbReference type="ARBA" id="ARBA00066629"/>
    </source>
</evidence>
<evidence type="ECO:0000256" key="8">
    <source>
        <dbReference type="ARBA" id="ARBA00075111"/>
    </source>
</evidence>
<dbReference type="InterPro" id="IPR000873">
    <property type="entry name" value="AMP-dep_synth/lig_dom"/>
</dbReference>
<evidence type="ECO:0000256" key="7">
    <source>
        <dbReference type="ARBA" id="ARBA00068695"/>
    </source>
</evidence>
<evidence type="ECO:0000259" key="10">
    <source>
        <dbReference type="Pfam" id="PF00501"/>
    </source>
</evidence>
<evidence type="ECO:0000313" key="12">
    <source>
        <dbReference type="EMBL" id="AVD70798.1"/>
    </source>
</evidence>
<keyword evidence="2 9" id="KW-0436">Ligase</keyword>
<dbReference type="Gene3D" id="3.30.300.30">
    <property type="match status" value="1"/>
</dbReference>
<name>A0A2L1GMC5_9BACT</name>
<feature type="domain" description="AMP-dependent synthetase/ligase" evidence="10">
    <location>
        <begin position="73"/>
        <end position="286"/>
    </location>
</feature>
<gene>
    <name evidence="12" type="ORF">CAY53_04295</name>
</gene>
<dbReference type="KEGG" id="deo:CAY53_04295"/>